<reference evidence="3 4" key="1">
    <citation type="submission" date="2022-03" db="EMBL/GenBank/DDBJ databases">
        <title>Isotopic signatures of nitrous oxide derived from detoxification processes.</title>
        <authorList>
            <person name="Behrendt U."/>
            <person name="Buchen C."/>
            <person name="Well R."/>
            <person name="Ulrich A."/>
            <person name="Rohe L."/>
            <person name="Kolb S."/>
            <person name="Schloter M."/>
            <person name="Horn M.A."/>
            <person name="Augustin J."/>
        </authorList>
    </citation>
    <scope>NUCLEOTIDE SEQUENCE [LARGE SCALE GENOMIC DNA]</scope>
    <source>
        <strain evidence="3 4">S4-C24</strain>
    </source>
</reference>
<keyword evidence="2" id="KW-0472">Membrane</keyword>
<evidence type="ECO:0000256" key="1">
    <source>
        <dbReference type="SAM" id="MobiDB-lite"/>
    </source>
</evidence>
<evidence type="ECO:0000313" key="4">
    <source>
        <dbReference type="Proteomes" id="UP000829069"/>
    </source>
</evidence>
<protein>
    <submittedName>
        <fullName evidence="3">DUF3159 domain-containing protein</fullName>
    </submittedName>
</protein>
<feature type="transmembrane region" description="Helical" evidence="2">
    <location>
        <begin position="145"/>
        <end position="171"/>
    </location>
</feature>
<gene>
    <name evidence="3" type="ORF">MNQ99_11685</name>
</gene>
<feature type="compositionally biased region" description="Polar residues" evidence="1">
    <location>
        <begin position="1"/>
        <end position="11"/>
    </location>
</feature>
<evidence type="ECO:0000256" key="2">
    <source>
        <dbReference type="SAM" id="Phobius"/>
    </source>
</evidence>
<proteinExistence type="predicted"/>
<keyword evidence="2" id="KW-0812">Transmembrane</keyword>
<feature type="transmembrane region" description="Helical" evidence="2">
    <location>
        <begin position="97"/>
        <end position="114"/>
    </location>
</feature>
<evidence type="ECO:0000313" key="3">
    <source>
        <dbReference type="EMBL" id="UNK44643.1"/>
    </source>
</evidence>
<sequence length="261" mass="27570">MTDQQPDSGPQHSGRPNDGAQQPAASPAPAEEPAKERPDAAEALASSYAARAGVQRSADGQIDVLKTVGGVRGLAESILPGVIFLVVFTIGQELGPALIGAVAVAAIFTVLRLVQRGTVTQAFSGLVGVAICAFVANTTGRAEDFYVWGFFTNAAYIVAMLVTIAVKWPALGLIFGLIRNEGTAWRKQPQRLKAYTIATWILTAVLFLRLAVQVPLYLMGDDGLVALGTTRLLMGVPLYALGLWLAWLVSRPAAVEASRAD</sequence>
<feature type="transmembrane region" description="Helical" evidence="2">
    <location>
        <begin position="73"/>
        <end position="91"/>
    </location>
</feature>
<dbReference type="InterPro" id="IPR016566">
    <property type="entry name" value="UCP010219"/>
</dbReference>
<dbReference type="RefSeq" id="WP_241913067.1">
    <property type="nucleotide sequence ID" value="NZ_CP093326.1"/>
</dbReference>
<keyword evidence="2" id="KW-1133">Transmembrane helix</keyword>
<dbReference type="Proteomes" id="UP000829069">
    <property type="component" value="Chromosome"/>
</dbReference>
<feature type="region of interest" description="Disordered" evidence="1">
    <location>
        <begin position="1"/>
        <end position="40"/>
    </location>
</feature>
<feature type="transmembrane region" description="Helical" evidence="2">
    <location>
        <begin position="121"/>
        <end position="139"/>
    </location>
</feature>
<dbReference type="EMBL" id="CP093326">
    <property type="protein sequence ID" value="UNK44643.1"/>
    <property type="molecule type" value="Genomic_DNA"/>
</dbReference>
<feature type="transmembrane region" description="Helical" evidence="2">
    <location>
        <begin position="192"/>
        <end position="212"/>
    </location>
</feature>
<feature type="transmembrane region" description="Helical" evidence="2">
    <location>
        <begin position="232"/>
        <end position="249"/>
    </location>
</feature>
<name>A0ABY3W6F1_9MICC</name>
<dbReference type="Pfam" id="PF11361">
    <property type="entry name" value="DUF3159"/>
    <property type="match status" value="1"/>
</dbReference>
<accession>A0ABY3W6F1</accession>
<keyword evidence="4" id="KW-1185">Reference proteome</keyword>
<organism evidence="3 4">
    <name type="scientific">Arthrobacter sulfonylureivorans</name>
    <dbReference type="NCBI Taxonomy" id="2486855"/>
    <lineage>
        <taxon>Bacteria</taxon>
        <taxon>Bacillati</taxon>
        <taxon>Actinomycetota</taxon>
        <taxon>Actinomycetes</taxon>
        <taxon>Micrococcales</taxon>
        <taxon>Micrococcaceae</taxon>
        <taxon>Arthrobacter</taxon>
    </lineage>
</organism>